<evidence type="ECO:0000313" key="2">
    <source>
        <dbReference type="EMBL" id="RUQ78851.1"/>
    </source>
</evidence>
<accession>A0A3S1CK68</accession>
<keyword evidence="1" id="KW-1133">Transmembrane helix</keyword>
<dbReference type="EMBL" id="RZGR01000059">
    <property type="protein sequence ID" value="RUQ78851.1"/>
    <property type="molecule type" value="Genomic_DNA"/>
</dbReference>
<name>A0A3S1CK68_9GAMM</name>
<dbReference type="AlphaFoldDB" id="A0A3S1CK68"/>
<keyword evidence="1" id="KW-0812">Transmembrane</keyword>
<dbReference type="Proteomes" id="UP000288012">
    <property type="component" value="Unassembled WGS sequence"/>
</dbReference>
<reference evidence="2 3" key="1">
    <citation type="submission" date="2018-12" db="EMBL/GenBank/DDBJ databases">
        <title>Legionella sp,whole genome shotgun sequence.</title>
        <authorList>
            <person name="Wu H."/>
        </authorList>
    </citation>
    <scope>NUCLEOTIDE SEQUENCE [LARGE SCALE GENOMIC DNA]</scope>
    <source>
        <strain evidence="3">km714</strain>
    </source>
</reference>
<sequence>MQQKEFQNVCNLAIEKARPELEKHRVLNKTLANLALAIAGLGIGFVVAGLINLAVTRGKHFLFFTTDSEKRLDAMQEYVQLLTPAV</sequence>
<proteinExistence type="predicted"/>
<feature type="transmembrane region" description="Helical" evidence="1">
    <location>
        <begin position="31"/>
        <end position="55"/>
    </location>
</feature>
<organism evidence="2 3">
    <name type="scientific">Legionella septentrionalis</name>
    <dbReference type="NCBI Taxonomy" id="2498109"/>
    <lineage>
        <taxon>Bacteria</taxon>
        <taxon>Pseudomonadati</taxon>
        <taxon>Pseudomonadota</taxon>
        <taxon>Gammaproteobacteria</taxon>
        <taxon>Legionellales</taxon>
        <taxon>Legionellaceae</taxon>
        <taxon>Legionella</taxon>
    </lineage>
</organism>
<comment type="caution">
    <text evidence="2">The sequence shown here is derived from an EMBL/GenBank/DDBJ whole genome shotgun (WGS) entry which is preliminary data.</text>
</comment>
<gene>
    <name evidence="2" type="ORF">EKM59_11625</name>
</gene>
<keyword evidence="3" id="KW-1185">Reference proteome</keyword>
<evidence type="ECO:0000256" key="1">
    <source>
        <dbReference type="SAM" id="Phobius"/>
    </source>
</evidence>
<dbReference type="RefSeq" id="WP_126954987.1">
    <property type="nucleotide sequence ID" value="NZ_RZGR01000059.1"/>
</dbReference>
<evidence type="ECO:0000313" key="3">
    <source>
        <dbReference type="Proteomes" id="UP000288012"/>
    </source>
</evidence>
<keyword evidence="1" id="KW-0472">Membrane</keyword>
<protein>
    <submittedName>
        <fullName evidence="2">Uncharacterized protein</fullName>
    </submittedName>
</protein>